<dbReference type="InterPro" id="IPR050135">
    <property type="entry name" value="dGTPase-like"/>
</dbReference>
<name>A0A1Q2C4X6_ANAHA</name>
<dbReference type="Gene3D" id="1.10.3550.10">
    <property type="entry name" value="eoxyguanosinetriphosphate triphosphohydrolase domain-like"/>
    <property type="match status" value="1"/>
</dbReference>
<dbReference type="CDD" id="cd00077">
    <property type="entry name" value="HDc"/>
    <property type="match status" value="1"/>
</dbReference>
<dbReference type="Gene3D" id="1.10.3210.10">
    <property type="entry name" value="Hypothetical protein af1432"/>
    <property type="match status" value="2"/>
</dbReference>
<dbReference type="EMBL" id="CP012098">
    <property type="protein sequence ID" value="AQP38766.1"/>
    <property type="molecule type" value="Genomic_DNA"/>
</dbReference>
<proteinExistence type="predicted"/>
<reference evidence="3 4" key="1">
    <citation type="journal article" date="2016" name="Sci. Rep.">
        <title>Accelerated dysbiosis of gut microbiota during aggravation of DSS-induced colitis by a butyrate-producing bacterium.</title>
        <authorList>
            <person name="Zhang Q."/>
            <person name="Wu Y."/>
            <person name="Wang J."/>
            <person name="Wu G."/>
            <person name="Long W."/>
            <person name="Xue Z."/>
            <person name="Wang L."/>
            <person name="Zhang X."/>
            <person name="Pang X."/>
            <person name="Zhao Y."/>
            <person name="Zhao L."/>
            <person name="Zhang C."/>
        </authorList>
    </citation>
    <scope>NUCLEOTIDE SEQUENCE [LARGE SCALE GENOMIC DNA]</scope>
    <source>
        <strain evidence="3 4">BPB5</strain>
    </source>
</reference>
<dbReference type="RefSeq" id="WP_158520178.1">
    <property type="nucleotide sequence ID" value="NZ_CP012098.1"/>
</dbReference>
<evidence type="ECO:0000256" key="1">
    <source>
        <dbReference type="ARBA" id="ARBA00022801"/>
    </source>
</evidence>
<organism evidence="3 4">
    <name type="scientific">Anaerostipes hadrus</name>
    <dbReference type="NCBI Taxonomy" id="649756"/>
    <lineage>
        <taxon>Bacteria</taxon>
        <taxon>Bacillati</taxon>
        <taxon>Bacillota</taxon>
        <taxon>Clostridia</taxon>
        <taxon>Lachnospirales</taxon>
        <taxon>Lachnospiraceae</taxon>
        <taxon>Anaerostipes</taxon>
    </lineage>
</organism>
<dbReference type="Pfam" id="PF13286">
    <property type="entry name" value="HD_assoc"/>
    <property type="match status" value="1"/>
</dbReference>
<keyword evidence="1" id="KW-0378">Hydrolase</keyword>
<dbReference type="InterPro" id="IPR006674">
    <property type="entry name" value="HD_domain"/>
</dbReference>
<evidence type="ECO:0000313" key="3">
    <source>
        <dbReference type="EMBL" id="AQP38766.1"/>
    </source>
</evidence>
<dbReference type="InterPro" id="IPR003607">
    <property type="entry name" value="HD/PDEase_dom"/>
</dbReference>
<dbReference type="InterPro" id="IPR006261">
    <property type="entry name" value="dGTPase"/>
</dbReference>
<evidence type="ECO:0000313" key="4">
    <source>
        <dbReference type="Proteomes" id="UP000188159"/>
    </source>
</evidence>
<dbReference type="NCBIfam" id="TIGR01353">
    <property type="entry name" value="dGTP_triPase"/>
    <property type="match status" value="1"/>
</dbReference>
<dbReference type="PANTHER" id="PTHR11373:SF32">
    <property type="entry name" value="DEOXYGUANOSINETRIPHOSPHATE TRIPHOSPHOHYDROLASE"/>
    <property type="match status" value="1"/>
</dbReference>
<evidence type="ECO:0000259" key="2">
    <source>
        <dbReference type="PROSITE" id="PS51831"/>
    </source>
</evidence>
<dbReference type="SMART" id="SM00471">
    <property type="entry name" value="HDc"/>
    <property type="match status" value="1"/>
</dbReference>
<dbReference type="PROSITE" id="PS51831">
    <property type="entry name" value="HD"/>
    <property type="match status" value="1"/>
</dbReference>
<dbReference type="Pfam" id="PF01966">
    <property type="entry name" value="HD"/>
    <property type="match status" value="1"/>
</dbReference>
<dbReference type="GO" id="GO:0008832">
    <property type="term" value="F:dGTPase activity"/>
    <property type="evidence" value="ECO:0007669"/>
    <property type="project" value="TreeGrafter"/>
</dbReference>
<dbReference type="InterPro" id="IPR026875">
    <property type="entry name" value="PHydrolase_assoc_dom"/>
</dbReference>
<gene>
    <name evidence="3" type="ORF">DO83_03575</name>
</gene>
<dbReference type="InterPro" id="IPR027432">
    <property type="entry name" value="dGTP_triphosphohydrolase_C"/>
</dbReference>
<accession>A0A1Q2C4X6</accession>
<dbReference type="GO" id="GO:0006203">
    <property type="term" value="P:dGTP catabolic process"/>
    <property type="evidence" value="ECO:0007669"/>
    <property type="project" value="TreeGrafter"/>
</dbReference>
<dbReference type="SUPFAM" id="SSF109604">
    <property type="entry name" value="HD-domain/PDEase-like"/>
    <property type="match status" value="1"/>
</dbReference>
<feature type="domain" description="HD" evidence="2">
    <location>
        <begin position="64"/>
        <end position="202"/>
    </location>
</feature>
<dbReference type="Proteomes" id="UP000188159">
    <property type="component" value="Chromosome"/>
</dbReference>
<sequence length="504" mass="59042">MNKTKLQWEKLFSEDRERKTKLSYEIRNAFECDYDRIVGSSSVRRLQDKAQVFPLQENDFTRTRLTHSMEVSAIARSLGKQVGRELENRDKFKREDTEKLEALLQTTGLVHDLGNPPFGHYGEKAIGKWFEKYFMEKGLKKDQKQEEKPLRTLNLHHWLCLKKDQKQKEKPEIDITKEQMREFEHFDGNVQNIRILTKLQAMNDRYGANFTYATLAGIIKYPWAANDGKKKYGYYESEEKIIENMYNATGLERGIRHPAVYLMEAADDITYIGDDIEDGVKKGYIDIDTEYERLKKRYKSQQKNFFISCDNYFEQINEKMSKSDQLNAKARYFRNTIQGYLINKAKEEFLNNYECIMSGDYGNVALLERDSNMKSFIGELKGITGRNCFGCREVLALELVGHKVITGLLDILVPAVLRKDCNYEDTKQYEGKIANIISSNYIYIAKQDYNYESKDDPMDEKTRKLEELSDYEKIHLVVDFVSGMTDSYAMNLYQELMGIKLPYQ</sequence>
<protein>
    <recommendedName>
        <fullName evidence="2">HD domain-containing protein</fullName>
    </recommendedName>
</protein>
<dbReference type="PANTHER" id="PTHR11373">
    <property type="entry name" value="DEOXYNUCLEOSIDE TRIPHOSPHATE TRIPHOSPHOHYDROLASE"/>
    <property type="match status" value="1"/>
</dbReference>
<dbReference type="AlphaFoldDB" id="A0A1Q2C4X6"/>